<evidence type="ECO:0000313" key="3">
    <source>
        <dbReference type="Proteomes" id="UP000277580"/>
    </source>
</evidence>
<gene>
    <name evidence="2" type="ORF">P167DRAFT_540411</name>
</gene>
<feature type="region of interest" description="Disordered" evidence="1">
    <location>
        <begin position="162"/>
        <end position="206"/>
    </location>
</feature>
<reference evidence="2 3" key="1">
    <citation type="journal article" date="2018" name="Nat. Ecol. Evol.">
        <title>Pezizomycetes genomes reveal the molecular basis of ectomycorrhizal truffle lifestyle.</title>
        <authorList>
            <person name="Murat C."/>
            <person name="Payen T."/>
            <person name="Noel B."/>
            <person name="Kuo A."/>
            <person name="Morin E."/>
            <person name="Chen J."/>
            <person name="Kohler A."/>
            <person name="Krizsan K."/>
            <person name="Balestrini R."/>
            <person name="Da Silva C."/>
            <person name="Montanini B."/>
            <person name="Hainaut M."/>
            <person name="Levati E."/>
            <person name="Barry K.W."/>
            <person name="Belfiori B."/>
            <person name="Cichocki N."/>
            <person name="Clum A."/>
            <person name="Dockter R.B."/>
            <person name="Fauchery L."/>
            <person name="Guy J."/>
            <person name="Iotti M."/>
            <person name="Le Tacon F."/>
            <person name="Lindquist E.A."/>
            <person name="Lipzen A."/>
            <person name="Malagnac F."/>
            <person name="Mello A."/>
            <person name="Molinier V."/>
            <person name="Miyauchi S."/>
            <person name="Poulain J."/>
            <person name="Riccioni C."/>
            <person name="Rubini A."/>
            <person name="Sitrit Y."/>
            <person name="Splivallo R."/>
            <person name="Traeger S."/>
            <person name="Wang M."/>
            <person name="Zifcakova L."/>
            <person name="Wipf D."/>
            <person name="Zambonelli A."/>
            <person name="Paolocci F."/>
            <person name="Nowrousian M."/>
            <person name="Ottonello S."/>
            <person name="Baldrian P."/>
            <person name="Spatafora J.W."/>
            <person name="Henrissat B."/>
            <person name="Nagy L.G."/>
            <person name="Aury J.M."/>
            <person name="Wincker P."/>
            <person name="Grigoriev I.V."/>
            <person name="Bonfante P."/>
            <person name="Martin F.M."/>
        </authorList>
    </citation>
    <scope>NUCLEOTIDE SEQUENCE [LARGE SCALE GENOMIC DNA]</scope>
    <source>
        <strain evidence="2 3">CCBAS932</strain>
    </source>
</reference>
<keyword evidence="3" id="KW-1185">Reference proteome</keyword>
<dbReference type="AlphaFoldDB" id="A0A3N4K935"/>
<dbReference type="EMBL" id="ML119198">
    <property type="protein sequence ID" value="RPB07040.1"/>
    <property type="molecule type" value="Genomic_DNA"/>
</dbReference>
<feature type="compositionally biased region" description="Basic and acidic residues" evidence="1">
    <location>
        <begin position="184"/>
        <end position="197"/>
    </location>
</feature>
<evidence type="ECO:0008006" key="4">
    <source>
        <dbReference type="Google" id="ProtNLM"/>
    </source>
</evidence>
<evidence type="ECO:0000256" key="1">
    <source>
        <dbReference type="SAM" id="MobiDB-lite"/>
    </source>
</evidence>
<sequence length="206" mass="22682">MSSIASLDAAAAARKERLAKLNSLKRKQTASTDTDTEIPDAPALEALSKSSSPSGEKATSHLLSGRNYDIESRAPKMGFAQAPTEGVDTLEDLAEAIVTKTKEQQLADEKNDKAIDLFSLQPKKPNWDLKRDVDKKLEKLDMKTDVAIAKIIRARIEEAKKKVENKEHGDEMDGVEGNLGAMVMEREREAEKERETAEGDSDSEEL</sequence>
<dbReference type="Proteomes" id="UP000277580">
    <property type="component" value="Unassembled WGS sequence"/>
</dbReference>
<feature type="compositionally biased region" description="Basic and acidic residues" evidence="1">
    <location>
        <begin position="162"/>
        <end position="171"/>
    </location>
</feature>
<dbReference type="GO" id="GO:0071014">
    <property type="term" value="C:post-mRNA release spliceosomal complex"/>
    <property type="evidence" value="ECO:0007669"/>
    <property type="project" value="TreeGrafter"/>
</dbReference>
<dbReference type="InParanoid" id="A0A3N4K935"/>
<organism evidence="2 3">
    <name type="scientific">Morchella conica CCBAS932</name>
    <dbReference type="NCBI Taxonomy" id="1392247"/>
    <lineage>
        <taxon>Eukaryota</taxon>
        <taxon>Fungi</taxon>
        <taxon>Dikarya</taxon>
        <taxon>Ascomycota</taxon>
        <taxon>Pezizomycotina</taxon>
        <taxon>Pezizomycetes</taxon>
        <taxon>Pezizales</taxon>
        <taxon>Morchellaceae</taxon>
        <taxon>Morchella</taxon>
    </lineage>
</organism>
<dbReference type="PANTHER" id="PTHR31551">
    <property type="entry name" value="PRE-MRNA-SPLICING FACTOR CWF18"/>
    <property type="match status" value="1"/>
</dbReference>
<dbReference type="OrthoDB" id="10261348at2759"/>
<proteinExistence type="predicted"/>
<feature type="region of interest" description="Disordered" evidence="1">
    <location>
        <begin position="21"/>
        <end position="67"/>
    </location>
</feature>
<protein>
    <recommendedName>
        <fullName evidence="4">Cwf18 pre-mRNA splicing factor</fullName>
    </recommendedName>
</protein>
<dbReference type="STRING" id="1392247.A0A3N4K935"/>
<evidence type="ECO:0000313" key="2">
    <source>
        <dbReference type="EMBL" id="RPB07040.1"/>
    </source>
</evidence>
<accession>A0A3N4K935</accession>
<dbReference type="Pfam" id="PF08315">
    <property type="entry name" value="cwf18"/>
    <property type="match status" value="1"/>
</dbReference>
<dbReference type="InterPro" id="IPR013169">
    <property type="entry name" value="mRNA_splic_Cwf18-like"/>
</dbReference>
<dbReference type="PANTHER" id="PTHR31551:SF1">
    <property type="entry name" value="COILED-COIL DOMAIN-CONTAINING PROTEIN 12"/>
    <property type="match status" value="1"/>
</dbReference>
<name>A0A3N4K935_9PEZI</name>
<dbReference type="GO" id="GO:0005684">
    <property type="term" value="C:U2-type spliceosomal complex"/>
    <property type="evidence" value="ECO:0007669"/>
    <property type="project" value="TreeGrafter"/>
</dbReference>